<dbReference type="Proteomes" id="UP000008152">
    <property type="component" value="Chromosome I"/>
</dbReference>
<evidence type="ECO:0000313" key="2">
    <source>
        <dbReference type="EMBL" id="ABU71209.1"/>
    </source>
</evidence>
<dbReference type="GO" id="GO:0003824">
    <property type="term" value="F:catalytic activity"/>
    <property type="evidence" value="ECO:0007669"/>
    <property type="project" value="UniProtKB-ARBA"/>
</dbReference>
<dbReference type="Pfam" id="PF00293">
    <property type="entry name" value="NUDIX"/>
    <property type="match status" value="1"/>
</dbReference>
<proteinExistence type="predicted"/>
<dbReference type="PROSITE" id="PS51462">
    <property type="entry name" value="NUDIX"/>
    <property type="match status" value="1"/>
</dbReference>
<feature type="domain" description="Nudix hydrolase" evidence="1">
    <location>
        <begin position="1"/>
        <end position="129"/>
    </location>
</feature>
<dbReference type="Gene3D" id="3.90.79.10">
    <property type="entry name" value="Nucleoside Triphosphate Pyrophosphohydrolase"/>
    <property type="match status" value="1"/>
</dbReference>
<name>A7MVN4_VIBC1</name>
<dbReference type="EMBL" id="CP000789">
    <property type="protein sequence ID" value="ABU71209.1"/>
    <property type="molecule type" value="Genomic_DNA"/>
</dbReference>
<accession>A7MVN4</accession>
<dbReference type="InterPro" id="IPR015797">
    <property type="entry name" value="NUDIX_hydrolase-like_dom_sf"/>
</dbReference>
<reference evidence="2 3" key="1">
    <citation type="submission" date="2007-08" db="EMBL/GenBank/DDBJ databases">
        <authorList>
            <consortium name="The Vibrio harveyi Genome Sequencing Project"/>
            <person name="Bassler B."/>
            <person name="Clifton S.W."/>
            <person name="Fulton L."/>
            <person name="Delehaunty K."/>
            <person name="Fronick C."/>
            <person name="Harrison M."/>
            <person name="Markivic C."/>
            <person name="Fulton R."/>
            <person name="Tin-Wollam A.-M."/>
            <person name="Shah N."/>
            <person name="Pepin K."/>
            <person name="Nash W."/>
            <person name="Thiruvilangam P."/>
            <person name="Bhonagiri V."/>
            <person name="Waters C."/>
            <person name="Tu K.C."/>
            <person name="Irgon J."/>
            <person name="Wilson R.K."/>
        </authorList>
    </citation>
    <scope>NUCLEOTIDE SEQUENCE [LARGE SCALE GENOMIC DNA]</scope>
    <source>
        <strain evidence="3">ATCC BAA-1116 / BB120</strain>
    </source>
</reference>
<sequence>MVDKVCPLLLRKQNREILLFKHPLAGVQLVKGTVEPFDCDFFSAAKRELAEESGIELVNHTTYLGAWESGFQEQRWHFVLCECEALPEHWVFHTQDDGGHDFEFFWHEVAKDISSNAHPVFQRALEQVREFIRIGACDVKSYEALFTA</sequence>
<gene>
    <name evidence="2" type="ordered locus">VIBHAR_02247</name>
</gene>
<dbReference type="PATRIC" id="fig|338187.25.peg.451"/>
<evidence type="ECO:0000313" key="3">
    <source>
        <dbReference type="Proteomes" id="UP000008152"/>
    </source>
</evidence>
<dbReference type="RefSeq" id="WP_012127947.1">
    <property type="nucleotide sequence ID" value="NC_009783.1"/>
</dbReference>
<dbReference type="AlphaFoldDB" id="A7MVN4"/>
<dbReference type="KEGG" id="vha:VIBHAR_02247"/>
<dbReference type="CDD" id="cd04663">
    <property type="entry name" value="NUDIX_Hydrolase"/>
    <property type="match status" value="1"/>
</dbReference>
<organism evidence="2 3">
    <name type="scientific">Vibrio campbellii (strain ATCC BAA-1116)</name>
    <dbReference type="NCBI Taxonomy" id="2902295"/>
    <lineage>
        <taxon>Bacteria</taxon>
        <taxon>Pseudomonadati</taxon>
        <taxon>Pseudomonadota</taxon>
        <taxon>Gammaproteobacteria</taxon>
        <taxon>Vibrionales</taxon>
        <taxon>Vibrionaceae</taxon>
        <taxon>Vibrio</taxon>
    </lineage>
</organism>
<evidence type="ECO:0000259" key="1">
    <source>
        <dbReference type="PROSITE" id="PS51462"/>
    </source>
</evidence>
<protein>
    <recommendedName>
        <fullName evidence="1">Nudix hydrolase domain-containing protein</fullName>
    </recommendedName>
</protein>
<dbReference type="SUPFAM" id="SSF55811">
    <property type="entry name" value="Nudix"/>
    <property type="match status" value="1"/>
</dbReference>
<dbReference type="InterPro" id="IPR000086">
    <property type="entry name" value="NUDIX_hydrolase_dom"/>
</dbReference>